<organism evidence="3 4">
    <name type="scientific">Inhella gelatinilytica</name>
    <dbReference type="NCBI Taxonomy" id="2795030"/>
    <lineage>
        <taxon>Bacteria</taxon>
        <taxon>Pseudomonadati</taxon>
        <taxon>Pseudomonadota</taxon>
        <taxon>Betaproteobacteria</taxon>
        <taxon>Burkholderiales</taxon>
        <taxon>Sphaerotilaceae</taxon>
        <taxon>Inhella</taxon>
    </lineage>
</organism>
<accession>A0A931IXG1</accession>
<evidence type="ECO:0008006" key="5">
    <source>
        <dbReference type="Google" id="ProtNLM"/>
    </source>
</evidence>
<dbReference type="PROSITE" id="PS51257">
    <property type="entry name" value="PROKAR_LIPOPROTEIN"/>
    <property type="match status" value="1"/>
</dbReference>
<evidence type="ECO:0000313" key="3">
    <source>
        <dbReference type="EMBL" id="MBH9553361.1"/>
    </source>
</evidence>
<dbReference type="Proteomes" id="UP000620139">
    <property type="component" value="Unassembled WGS sequence"/>
</dbReference>
<name>A0A931IXG1_9BURK</name>
<evidence type="ECO:0000256" key="1">
    <source>
        <dbReference type="SAM" id="MobiDB-lite"/>
    </source>
</evidence>
<feature type="signal peptide" evidence="2">
    <location>
        <begin position="1"/>
        <end position="21"/>
    </location>
</feature>
<comment type="caution">
    <text evidence="3">The sequence shown here is derived from an EMBL/GenBank/DDBJ whole genome shotgun (WGS) entry which is preliminary data.</text>
</comment>
<feature type="chain" id="PRO_5037297680" description="Protein TonB" evidence="2">
    <location>
        <begin position="22"/>
        <end position="169"/>
    </location>
</feature>
<dbReference type="EMBL" id="JAEDAL010000005">
    <property type="protein sequence ID" value="MBH9553361.1"/>
    <property type="molecule type" value="Genomic_DNA"/>
</dbReference>
<gene>
    <name evidence="3" type="ORF">I7X43_10940</name>
</gene>
<keyword evidence="4" id="KW-1185">Reference proteome</keyword>
<protein>
    <recommendedName>
        <fullName evidence="5">Protein TonB</fullName>
    </recommendedName>
</protein>
<keyword evidence="2" id="KW-0732">Signal</keyword>
<evidence type="ECO:0000256" key="2">
    <source>
        <dbReference type="SAM" id="SignalP"/>
    </source>
</evidence>
<feature type="region of interest" description="Disordered" evidence="1">
    <location>
        <begin position="25"/>
        <end position="57"/>
    </location>
</feature>
<reference evidence="3" key="1">
    <citation type="submission" date="2020-12" db="EMBL/GenBank/DDBJ databases">
        <title>The genome sequence of Inhella sp. 4Y17.</title>
        <authorList>
            <person name="Liu Y."/>
        </authorList>
    </citation>
    <scope>NUCLEOTIDE SEQUENCE</scope>
    <source>
        <strain evidence="3">4Y10</strain>
    </source>
</reference>
<dbReference type="AlphaFoldDB" id="A0A931IXG1"/>
<proteinExistence type="predicted"/>
<evidence type="ECO:0000313" key="4">
    <source>
        <dbReference type="Proteomes" id="UP000620139"/>
    </source>
</evidence>
<sequence>MWRRALGLSWVVLVLAGCASHSPSLKPVVTPETEAEPSSARPAISRPVEPKKVGPRLPAPEAVRTRAELQRQVAQRLIAANPGQTYTHKAPPVLLAVPVFRVDLNADGSIRRIEVLREPRQAPETIQLAREAIERAAPFGNVKALPSPWFFTESFLFDDARRFKPRSLE</sequence>